<keyword evidence="5" id="KW-1185">Reference proteome</keyword>
<feature type="coiled-coil region" evidence="1">
    <location>
        <begin position="86"/>
        <end position="341"/>
    </location>
</feature>
<keyword evidence="4" id="KW-0614">Plasmid</keyword>
<sequence length="807" mass="93896">MAKGGKGGYQGNQNQPWQKTSTSNKNTTNHSKSSASNSGNQEKFNQEKADALLSQATGHLNEDELKNLSNAEPPENFNLQELWQKAQIFDAATKQLESKIQELEIQQKNLETEKNQLQTRLGTLEQDRQKLNQESEQLQEEQKQFNQRLVKLDQRERQLQEQEADAAAGFSKQNRIALSQLEQQIQELTEELNQIYSKRVESQRQLAIEISKKYTEFEAEIAVKQQQMSQEQQQLLEQQKQLREGQRNLVSDRELLEEDRQALEDKIQQRCAIKIQDLEAQLRFREELYKKSQELQQRLEKKLAQVADANRRFGQRTPDEIMAELETLRRLNDELEQKLAERPTEDTANQLSDLLTQKGEWEAERFQLMTQMQEIKRKAAMNQIAVLELETLRSQKEALEISLNRLQESLRELKKQEEDAIVESKNRSPFERCAFMDQDSQLQSFTLTAKETINLVDFTKDLRYRIAQLPSNEGKHLYYSERDIRTFLGGIAMSKLHILQGISGTGKTSLPIAFARSLGRQGRENYRVIEVQAGWRDRQDLIGYYNSFEGRFYETKFLTALYEAQCPEFQDQIYIIILDEMNLSRPEQYFAEFLSILEQEQPQLELNTDLKRPAPKLFQNKNTLAIPPNVWFVGTANQDETTLEFADKTYDRAHIMELERNHPSFTLDYTPSPRHPISYNALKAAFKEAQNNYADAADKAFQFFKNDLEKLLGERFKVSWGNRLQRQMNCFIPIVLAAGGSLTEATDHILATKILRKIRDRHDIQAADLHELQETIETYWSDLDSGEPEQSLAIIQAEIRQHERGIY</sequence>
<name>A0A1Z4GQS5_9CYAN</name>
<protein>
    <recommendedName>
        <fullName evidence="3">ATPase dynein-related AAA domain-containing protein</fullName>
    </recommendedName>
</protein>
<organism evidence="4 5">
    <name type="scientific">Anabaenopsis circularis NIES-21</name>
    <dbReference type="NCBI Taxonomy" id="1085406"/>
    <lineage>
        <taxon>Bacteria</taxon>
        <taxon>Bacillati</taxon>
        <taxon>Cyanobacteriota</taxon>
        <taxon>Cyanophyceae</taxon>
        <taxon>Nostocales</taxon>
        <taxon>Nodulariaceae</taxon>
        <taxon>Anabaenopsis</taxon>
    </lineage>
</organism>
<dbReference type="GO" id="GO:0005524">
    <property type="term" value="F:ATP binding"/>
    <property type="evidence" value="ECO:0007669"/>
    <property type="project" value="InterPro"/>
</dbReference>
<dbReference type="PANTHER" id="PTHR45615:SF63">
    <property type="entry name" value="CHROMOSOME UNDETERMINED SCAFFOLD_10, WHOLE GENOME SHOTGUN SEQUENCE"/>
    <property type="match status" value="1"/>
</dbReference>
<evidence type="ECO:0000313" key="4">
    <source>
        <dbReference type="EMBL" id="BAY19854.1"/>
    </source>
</evidence>
<dbReference type="GO" id="GO:0016887">
    <property type="term" value="F:ATP hydrolysis activity"/>
    <property type="evidence" value="ECO:0007669"/>
    <property type="project" value="InterPro"/>
</dbReference>
<evidence type="ECO:0000256" key="1">
    <source>
        <dbReference type="SAM" id="Coils"/>
    </source>
</evidence>
<dbReference type="AlphaFoldDB" id="A0A1Z4GQS5"/>
<dbReference type="PANTHER" id="PTHR45615">
    <property type="entry name" value="MYOSIN HEAVY CHAIN, NON-MUSCLE"/>
    <property type="match status" value="1"/>
</dbReference>
<dbReference type="SUPFAM" id="SSF52540">
    <property type="entry name" value="P-loop containing nucleoside triphosphate hydrolases"/>
    <property type="match status" value="1"/>
</dbReference>
<feature type="domain" description="ATPase dynein-related AAA" evidence="3">
    <location>
        <begin position="498"/>
        <end position="651"/>
    </location>
</feature>
<dbReference type="Proteomes" id="UP000218287">
    <property type="component" value="Plasmid Plasmid1 dna"/>
</dbReference>
<evidence type="ECO:0000313" key="5">
    <source>
        <dbReference type="Proteomes" id="UP000218287"/>
    </source>
</evidence>
<feature type="region of interest" description="Disordered" evidence="2">
    <location>
        <begin position="1"/>
        <end position="58"/>
    </location>
</feature>
<evidence type="ECO:0000256" key="2">
    <source>
        <dbReference type="SAM" id="MobiDB-lite"/>
    </source>
</evidence>
<geneLocation type="plasmid" evidence="5">
    <name>Plasmid1 dna</name>
</geneLocation>
<dbReference type="EMBL" id="AP018175">
    <property type="protein sequence ID" value="BAY19854.1"/>
    <property type="molecule type" value="Genomic_DNA"/>
</dbReference>
<dbReference type="OrthoDB" id="9781481at2"/>
<feature type="compositionally biased region" description="Low complexity" evidence="2">
    <location>
        <begin position="11"/>
        <end position="38"/>
    </location>
</feature>
<dbReference type="InterPro" id="IPR011704">
    <property type="entry name" value="ATPase_dyneun-rel_AAA"/>
</dbReference>
<reference evidence="4 5" key="1">
    <citation type="submission" date="2017-06" db="EMBL/GenBank/DDBJ databases">
        <title>Genome sequencing of cyanobaciteial culture collection at National Institute for Environmental Studies (NIES).</title>
        <authorList>
            <person name="Hirose Y."/>
            <person name="Shimura Y."/>
            <person name="Fujisawa T."/>
            <person name="Nakamura Y."/>
            <person name="Kawachi M."/>
        </authorList>
    </citation>
    <scope>NUCLEOTIDE SEQUENCE [LARGE SCALE GENOMIC DNA]</scope>
    <source>
        <strain evidence="4 5">NIES-21</strain>
        <plasmid evidence="5">Plasmid1 dna</plasmid>
    </source>
</reference>
<feature type="compositionally biased region" description="Gly residues" evidence="2">
    <location>
        <begin position="1"/>
        <end position="10"/>
    </location>
</feature>
<dbReference type="Gene3D" id="3.40.50.300">
    <property type="entry name" value="P-loop containing nucleotide triphosphate hydrolases"/>
    <property type="match status" value="1"/>
</dbReference>
<accession>A0A1Z4GQS5</accession>
<dbReference type="InterPro" id="IPR027417">
    <property type="entry name" value="P-loop_NTPase"/>
</dbReference>
<proteinExistence type="predicted"/>
<keyword evidence="1" id="KW-0175">Coiled coil</keyword>
<feature type="coiled-coil region" evidence="1">
    <location>
        <begin position="389"/>
        <end position="427"/>
    </location>
</feature>
<evidence type="ECO:0000259" key="3">
    <source>
        <dbReference type="Pfam" id="PF07728"/>
    </source>
</evidence>
<gene>
    <name evidence="4" type="ORF">NIES21_57240</name>
</gene>
<dbReference type="Pfam" id="PF07728">
    <property type="entry name" value="AAA_5"/>
    <property type="match status" value="1"/>
</dbReference>